<evidence type="ECO:0000313" key="3">
    <source>
        <dbReference type="Proteomes" id="UP000002640"/>
    </source>
</evidence>
<evidence type="ECO:0000313" key="2">
    <source>
        <dbReference type="EMBL" id="EGZ13446.1"/>
    </source>
</evidence>
<dbReference type="EMBL" id="JH159156">
    <property type="protein sequence ID" value="EGZ13446.1"/>
    <property type="molecule type" value="Genomic_DNA"/>
</dbReference>
<gene>
    <name evidence="2" type="ORF">PHYSODRAFT_303030</name>
</gene>
<name>G4ZUH2_PHYSP</name>
<protein>
    <submittedName>
        <fullName evidence="2">Uncharacterized protein</fullName>
    </submittedName>
</protein>
<dbReference type="KEGG" id="psoj:PHYSODRAFT_303030"/>
<keyword evidence="3" id="KW-1185">Reference proteome</keyword>
<proteinExistence type="predicted"/>
<sequence>MDTNAASAERAAHARPNQQGRSWTQWSERYAELTKNWEAETARLEKEIKLADNPRHQVPYSLCEVSKAYSAIAKIPSGVDKSVYPTGFFIAEDGFLLTTSSIYPTADRSTTLRSAGAAPFPIPFVEPDNEFETMDPMVFMPFGDDIAYPSPVVVRDHIGALADPYSELASLELAQPNSLDYAKDILFTGGPVLSLRPHHFVGVVSSIEHDSVVRFCPVTRCSSVWKEIKVTMDK</sequence>
<organism evidence="2 3">
    <name type="scientific">Phytophthora sojae (strain P6497)</name>
    <name type="common">Soybean stem and root rot agent</name>
    <name type="synonym">Phytophthora megasperma f. sp. glycines</name>
    <dbReference type="NCBI Taxonomy" id="1094619"/>
    <lineage>
        <taxon>Eukaryota</taxon>
        <taxon>Sar</taxon>
        <taxon>Stramenopiles</taxon>
        <taxon>Oomycota</taxon>
        <taxon>Peronosporomycetes</taxon>
        <taxon>Peronosporales</taxon>
        <taxon>Peronosporaceae</taxon>
        <taxon>Phytophthora</taxon>
    </lineage>
</organism>
<reference evidence="2 3" key="1">
    <citation type="journal article" date="2006" name="Science">
        <title>Phytophthora genome sequences uncover evolutionary origins and mechanisms of pathogenesis.</title>
        <authorList>
            <person name="Tyler B.M."/>
            <person name="Tripathy S."/>
            <person name="Zhang X."/>
            <person name="Dehal P."/>
            <person name="Jiang R.H."/>
            <person name="Aerts A."/>
            <person name="Arredondo F.D."/>
            <person name="Baxter L."/>
            <person name="Bensasson D."/>
            <person name="Beynon J.L."/>
            <person name="Chapman J."/>
            <person name="Damasceno C.M."/>
            <person name="Dorrance A.E."/>
            <person name="Dou D."/>
            <person name="Dickerman A.W."/>
            <person name="Dubchak I.L."/>
            <person name="Garbelotto M."/>
            <person name="Gijzen M."/>
            <person name="Gordon S.G."/>
            <person name="Govers F."/>
            <person name="Grunwald N.J."/>
            <person name="Huang W."/>
            <person name="Ivors K.L."/>
            <person name="Jones R.W."/>
            <person name="Kamoun S."/>
            <person name="Krampis K."/>
            <person name="Lamour K.H."/>
            <person name="Lee M.K."/>
            <person name="McDonald W.H."/>
            <person name="Medina M."/>
            <person name="Meijer H.J."/>
            <person name="Nordberg E.K."/>
            <person name="Maclean D.J."/>
            <person name="Ospina-Giraldo M.D."/>
            <person name="Morris P.F."/>
            <person name="Phuntumart V."/>
            <person name="Putnam N.H."/>
            <person name="Rash S."/>
            <person name="Rose J.K."/>
            <person name="Sakihama Y."/>
            <person name="Salamov A.A."/>
            <person name="Savidor A."/>
            <person name="Scheuring C.F."/>
            <person name="Smith B.M."/>
            <person name="Sobral B.W."/>
            <person name="Terry A."/>
            <person name="Torto-Alalibo T.A."/>
            <person name="Win J."/>
            <person name="Xu Z."/>
            <person name="Zhang H."/>
            <person name="Grigoriev I.V."/>
            <person name="Rokhsar D.S."/>
            <person name="Boore J.L."/>
        </authorList>
    </citation>
    <scope>NUCLEOTIDE SEQUENCE [LARGE SCALE GENOMIC DNA]</scope>
    <source>
        <strain evidence="2 3">P6497</strain>
    </source>
</reference>
<dbReference type="InParanoid" id="G4ZUH2"/>
<dbReference type="GeneID" id="20642214"/>
<dbReference type="AlphaFoldDB" id="G4ZUH2"/>
<accession>G4ZUH2</accession>
<feature type="region of interest" description="Disordered" evidence="1">
    <location>
        <begin position="1"/>
        <end position="23"/>
    </location>
</feature>
<dbReference type="RefSeq" id="XP_009530875.1">
    <property type="nucleotide sequence ID" value="XM_009532580.1"/>
</dbReference>
<dbReference type="Proteomes" id="UP000002640">
    <property type="component" value="Unassembled WGS sequence"/>
</dbReference>
<evidence type="ECO:0000256" key="1">
    <source>
        <dbReference type="SAM" id="MobiDB-lite"/>
    </source>
</evidence>